<evidence type="ECO:0000313" key="6">
    <source>
        <dbReference type="EMBL" id="AKU17469.1"/>
    </source>
</evidence>
<evidence type="ECO:0000256" key="4">
    <source>
        <dbReference type="SAM" id="MobiDB-lite"/>
    </source>
</evidence>
<keyword evidence="3" id="KW-0326">Glycosidase</keyword>
<dbReference type="GO" id="GO:0005980">
    <property type="term" value="P:glycogen catabolic process"/>
    <property type="evidence" value="ECO:0007669"/>
    <property type="project" value="InterPro"/>
</dbReference>
<keyword evidence="7" id="KW-1185">Reference proteome</keyword>
<dbReference type="PATRIC" id="fig|571913.6.peg.3880"/>
<dbReference type="Gene3D" id="3.20.20.80">
    <property type="entry name" value="Glycosidases"/>
    <property type="match status" value="1"/>
</dbReference>
<dbReference type="InterPro" id="IPR014756">
    <property type="entry name" value="Ig_E-set"/>
</dbReference>
<name>A0A0K1JL66_9MICO</name>
<sequence length="717" mass="78719">MSGLQPVLTPRRSPNVAPPPGATISPQGVEFSVYAGHASSVDLCLFDSQGAERRVPLDKHSDGSWSTHVDGIGAGQRYGYRVDGEWSASGGLRHNPAKLLVDPYARAIEGGVTWRPEVYPHVVDDSLSGDGEMRDDRDSAPYVPRSVVLGDEFDWGDDRPPHIAWQDTVVYETHVISLTKTLPDVPEHLRGTYAGVAHPATIAHLKKIGVTSIELLPVHSFLTEPYIAQGGRTNYWGYNTLGYFAPHAAYASADDPQGVLDEFKGMVKLLHAAGLEVLLDVVYNHTCEGGSYDGPSLSFRGLDNRVYYRIDETGHDIDVTGCGNTVDLSHPVPMRLVLDSLRYWVSQMHIDGFRFDLAVALGRGKTGEFHPDHPFLMALRTDPILSGVKLIAEPWDVGPDGWRTGQFPPPMSEWNDKFRDTARTFWLTDLARDYEGQPGDGVHDLATRLAGSGDLFGSGHRSPLASINFVGAHDGFTLADLTAYNVKHNEANGEDNRDGSDNNHSWNHGIEGNDDVPDEVLTVRHRSMRNLLATLVLSSGVPMISGGDELGLTQNGNNNPYCQDNEISWYSWDLADWQRDMIETTTFLTGLRAAHTVLRQRQFFPGDPIDGDELAALRWHSADGGILTAEQWDNPSTRTMSVVFDGADVGDGRLLMVLHGSAHDATITLPQQDGVAHWNLLWDSRFDRPDQVEGGAVDAGQTYDVRAASFAIFEGQE</sequence>
<gene>
    <name evidence="6" type="ORF">VV02_19155</name>
</gene>
<dbReference type="Gene3D" id="2.60.40.10">
    <property type="entry name" value="Immunoglobulins"/>
    <property type="match status" value="1"/>
</dbReference>
<evidence type="ECO:0000256" key="3">
    <source>
        <dbReference type="ARBA" id="ARBA00023295"/>
    </source>
</evidence>
<dbReference type="GO" id="GO:0004135">
    <property type="term" value="F:amylo-alpha-1,6-glucosidase activity"/>
    <property type="evidence" value="ECO:0007669"/>
    <property type="project" value="InterPro"/>
</dbReference>
<feature type="region of interest" description="Disordered" evidence="4">
    <location>
        <begin position="490"/>
        <end position="516"/>
    </location>
</feature>
<dbReference type="InterPro" id="IPR004193">
    <property type="entry name" value="Glyco_hydro_13_N"/>
</dbReference>
<dbReference type="NCBIfam" id="TIGR02100">
    <property type="entry name" value="glgX_debranch"/>
    <property type="match status" value="1"/>
</dbReference>
<dbReference type="Pfam" id="PF00128">
    <property type="entry name" value="Alpha-amylase"/>
    <property type="match status" value="1"/>
</dbReference>
<dbReference type="KEGG" id="lmoi:VV02_19155"/>
<feature type="domain" description="Glycosyl hydrolase family 13 catalytic" evidence="5">
    <location>
        <begin position="172"/>
        <end position="592"/>
    </location>
</feature>
<keyword evidence="2" id="KW-0378">Hydrolase</keyword>
<evidence type="ECO:0000259" key="5">
    <source>
        <dbReference type="SMART" id="SM00642"/>
    </source>
</evidence>
<feature type="compositionally biased region" description="Basic and acidic residues" evidence="4">
    <location>
        <begin position="490"/>
        <end position="501"/>
    </location>
</feature>
<dbReference type="PANTHER" id="PTHR43002">
    <property type="entry name" value="GLYCOGEN DEBRANCHING ENZYME"/>
    <property type="match status" value="1"/>
</dbReference>
<dbReference type="SUPFAM" id="SSF51445">
    <property type="entry name" value="(Trans)glycosidases"/>
    <property type="match status" value="1"/>
</dbReference>
<dbReference type="AlphaFoldDB" id="A0A0K1JL66"/>
<dbReference type="RefSeq" id="WP_052594096.1">
    <property type="nucleotide sequence ID" value="NZ_CP011112.1"/>
</dbReference>
<protein>
    <submittedName>
        <fullName evidence="6">Glycogen debranching protein</fullName>
    </submittedName>
</protein>
<dbReference type="InterPro" id="IPR011837">
    <property type="entry name" value="Glycogen_debranch_GlgX"/>
</dbReference>
<dbReference type="InterPro" id="IPR013783">
    <property type="entry name" value="Ig-like_fold"/>
</dbReference>
<dbReference type="InterPro" id="IPR006047">
    <property type="entry name" value="GH13_cat_dom"/>
</dbReference>
<feature type="region of interest" description="Disordered" evidence="4">
    <location>
        <begin position="1"/>
        <end position="23"/>
    </location>
</feature>
<dbReference type="InterPro" id="IPR044505">
    <property type="entry name" value="GlgX_Isoamylase_N_E_set"/>
</dbReference>
<dbReference type="SUPFAM" id="SSF51011">
    <property type="entry name" value="Glycosyl hydrolase domain"/>
    <property type="match status" value="1"/>
</dbReference>
<dbReference type="SUPFAM" id="SSF81296">
    <property type="entry name" value="E set domains"/>
    <property type="match status" value="1"/>
</dbReference>
<dbReference type="CDD" id="cd02856">
    <property type="entry name" value="E_set_GDE_Isoamylase_N"/>
    <property type="match status" value="1"/>
</dbReference>
<dbReference type="Proteomes" id="UP000066480">
    <property type="component" value="Chromosome"/>
</dbReference>
<dbReference type="SMART" id="SM00642">
    <property type="entry name" value="Aamy"/>
    <property type="match status" value="1"/>
</dbReference>
<evidence type="ECO:0000313" key="7">
    <source>
        <dbReference type="Proteomes" id="UP000066480"/>
    </source>
</evidence>
<dbReference type="CDD" id="cd11326">
    <property type="entry name" value="AmyAc_Glg_debranch"/>
    <property type="match status" value="1"/>
</dbReference>
<dbReference type="InterPro" id="IPR017853">
    <property type="entry name" value="GH"/>
</dbReference>
<evidence type="ECO:0000256" key="1">
    <source>
        <dbReference type="ARBA" id="ARBA00008061"/>
    </source>
</evidence>
<dbReference type="STRING" id="571913.VV02_19155"/>
<dbReference type="InterPro" id="IPR013780">
    <property type="entry name" value="Glyco_hydro_b"/>
</dbReference>
<proteinExistence type="inferred from homology"/>
<dbReference type="OrthoDB" id="3236218at2"/>
<evidence type="ECO:0000256" key="2">
    <source>
        <dbReference type="ARBA" id="ARBA00022801"/>
    </source>
</evidence>
<reference evidence="6 7" key="1">
    <citation type="submission" date="2015-03" db="EMBL/GenBank/DDBJ databases">
        <title>Luteipulveratus halotolerans sp. nov., a novel actinobacterium (Dermacoccaceae) from Sarawak, Malaysia.</title>
        <authorList>
            <person name="Juboi H."/>
            <person name="Basik A."/>
            <person name="Shamsul S.S."/>
            <person name="Arnold P."/>
            <person name="Schmitt E.K."/>
            <person name="Sanglier J.-J."/>
            <person name="Yeo T."/>
        </authorList>
    </citation>
    <scope>NUCLEOTIDE SEQUENCE [LARGE SCALE GENOMIC DNA]</scope>
    <source>
        <strain evidence="6 7">MN07-A0370</strain>
    </source>
</reference>
<comment type="similarity">
    <text evidence="1">Belongs to the glycosyl hydrolase 13 family.</text>
</comment>
<accession>A0A0K1JL66</accession>
<dbReference type="EMBL" id="CP011112">
    <property type="protein sequence ID" value="AKU17469.1"/>
    <property type="molecule type" value="Genomic_DNA"/>
</dbReference>
<dbReference type="Pfam" id="PF02922">
    <property type="entry name" value="CBM_48"/>
    <property type="match status" value="1"/>
</dbReference>
<dbReference type="Gene3D" id="2.60.40.1180">
    <property type="entry name" value="Golgi alpha-mannosidase II"/>
    <property type="match status" value="1"/>
</dbReference>
<organism evidence="6 7">
    <name type="scientific">Luteipulveratus mongoliensis</name>
    <dbReference type="NCBI Taxonomy" id="571913"/>
    <lineage>
        <taxon>Bacteria</taxon>
        <taxon>Bacillati</taxon>
        <taxon>Actinomycetota</taxon>
        <taxon>Actinomycetes</taxon>
        <taxon>Micrococcales</taxon>
        <taxon>Dermacoccaceae</taxon>
        <taxon>Luteipulveratus</taxon>
    </lineage>
</organism>